<dbReference type="GeneID" id="37027515"/>
<feature type="region of interest" description="Disordered" evidence="2">
    <location>
        <begin position="27"/>
        <end position="62"/>
    </location>
</feature>
<dbReference type="GO" id="GO:0042026">
    <property type="term" value="P:protein refolding"/>
    <property type="evidence" value="ECO:0007669"/>
    <property type="project" value="TreeGrafter"/>
</dbReference>
<evidence type="ECO:0000256" key="1">
    <source>
        <dbReference type="ARBA" id="ARBA00023186"/>
    </source>
</evidence>
<dbReference type="GO" id="GO:0051082">
    <property type="term" value="F:unfolded protein binding"/>
    <property type="evidence" value="ECO:0007669"/>
    <property type="project" value="TreeGrafter"/>
</dbReference>
<feature type="region of interest" description="Disordered" evidence="2">
    <location>
        <begin position="330"/>
        <end position="404"/>
    </location>
</feature>
<sequence length="404" mass="44375">MASFLGSTAYRGASLLQGSSPFRSTAYTCSSASQHRYPSNSQQRLASSSASSSSASPLSFPSHLSNPSPYDIFHLPRSSQPHEVKSRYYDLVKTLHPDRRLARQRSGRQSRDQHSSVHDRKGKLKASTFSAALSEEERAKEEFRLVVKAYQLLSDRDKRARYDRLGVGWDGSSSSASSSSNPWGASDAEWMELRRRANAAGWPTGNPSGGAFHGWNSQQGHDTYGWQRYAQASSDFYARSSGPRPSPHGSSFSFDPNFTPPRAQPRYASNKRFISIVALVTWTLALFQFHRLSNQSAAAVTMADKRHLDAVRNLDEARVQAKSAEGRQRLEALRRRAREERVVKEIGDGSAMQSTPRPPMLPAPSSGAAEENPWGVGHGGPSGRAQHDDKRRAAEARTGAGASV</sequence>
<protein>
    <submittedName>
        <fullName evidence="4">DnaJ-domain-containing protein</fullName>
    </submittedName>
</protein>
<feature type="domain" description="J" evidence="3">
    <location>
        <begin position="68"/>
        <end position="166"/>
    </location>
</feature>
<keyword evidence="1" id="KW-0143">Chaperone</keyword>
<evidence type="ECO:0000256" key="2">
    <source>
        <dbReference type="SAM" id="MobiDB-lite"/>
    </source>
</evidence>
<name>A0A316UW53_9BASI</name>
<dbReference type="EMBL" id="KZ819664">
    <property type="protein sequence ID" value="PWN29028.1"/>
    <property type="molecule type" value="Genomic_DNA"/>
</dbReference>
<dbReference type="InterPro" id="IPR018253">
    <property type="entry name" value="DnaJ_domain_CS"/>
</dbReference>
<dbReference type="PROSITE" id="PS50076">
    <property type="entry name" value="DNAJ_2"/>
    <property type="match status" value="1"/>
</dbReference>
<dbReference type="CDD" id="cd06257">
    <property type="entry name" value="DnaJ"/>
    <property type="match status" value="1"/>
</dbReference>
<gene>
    <name evidence="4" type="ORF">BDZ90DRAFT_231030</name>
</gene>
<organism evidence="4 5">
    <name type="scientific">Jaminaea rosea</name>
    <dbReference type="NCBI Taxonomy" id="1569628"/>
    <lineage>
        <taxon>Eukaryota</taxon>
        <taxon>Fungi</taxon>
        <taxon>Dikarya</taxon>
        <taxon>Basidiomycota</taxon>
        <taxon>Ustilaginomycotina</taxon>
        <taxon>Exobasidiomycetes</taxon>
        <taxon>Microstromatales</taxon>
        <taxon>Microstromatales incertae sedis</taxon>
        <taxon>Jaminaea</taxon>
    </lineage>
</organism>
<dbReference type="Gene3D" id="1.10.287.110">
    <property type="entry name" value="DnaJ domain"/>
    <property type="match status" value="1"/>
</dbReference>
<evidence type="ECO:0000313" key="5">
    <source>
        <dbReference type="Proteomes" id="UP000245884"/>
    </source>
</evidence>
<reference evidence="4 5" key="1">
    <citation type="journal article" date="2018" name="Mol. Biol. Evol.">
        <title>Broad Genomic Sampling Reveals a Smut Pathogenic Ancestry of the Fungal Clade Ustilaginomycotina.</title>
        <authorList>
            <person name="Kijpornyongpan T."/>
            <person name="Mondo S.J."/>
            <person name="Barry K."/>
            <person name="Sandor L."/>
            <person name="Lee J."/>
            <person name="Lipzen A."/>
            <person name="Pangilinan J."/>
            <person name="LaButti K."/>
            <person name="Hainaut M."/>
            <person name="Henrissat B."/>
            <person name="Grigoriev I.V."/>
            <person name="Spatafora J.W."/>
            <person name="Aime M.C."/>
        </authorList>
    </citation>
    <scope>NUCLEOTIDE SEQUENCE [LARGE SCALE GENOMIC DNA]</scope>
    <source>
        <strain evidence="4 5">MCA 5214</strain>
    </source>
</reference>
<dbReference type="OrthoDB" id="445556at2759"/>
<feature type="compositionally biased region" description="Polar residues" evidence="2">
    <location>
        <begin position="27"/>
        <end position="37"/>
    </location>
</feature>
<dbReference type="InterPro" id="IPR001623">
    <property type="entry name" value="DnaJ_domain"/>
</dbReference>
<dbReference type="GO" id="GO:0005737">
    <property type="term" value="C:cytoplasm"/>
    <property type="evidence" value="ECO:0007669"/>
    <property type="project" value="TreeGrafter"/>
</dbReference>
<dbReference type="SUPFAM" id="SSF46565">
    <property type="entry name" value="Chaperone J-domain"/>
    <property type="match status" value="1"/>
</dbReference>
<dbReference type="PANTHER" id="PTHR43096">
    <property type="entry name" value="DNAJ HOMOLOG 1, MITOCHONDRIAL-RELATED"/>
    <property type="match status" value="1"/>
</dbReference>
<dbReference type="AlphaFoldDB" id="A0A316UW53"/>
<keyword evidence="5" id="KW-1185">Reference proteome</keyword>
<dbReference type="InterPro" id="IPR036869">
    <property type="entry name" value="J_dom_sf"/>
</dbReference>
<dbReference type="PANTHER" id="PTHR43096:SF52">
    <property type="entry name" value="DNAJ HOMOLOG 1, MITOCHONDRIAL-RELATED"/>
    <property type="match status" value="1"/>
</dbReference>
<dbReference type="SMART" id="SM00271">
    <property type="entry name" value="DnaJ"/>
    <property type="match status" value="1"/>
</dbReference>
<dbReference type="Proteomes" id="UP000245884">
    <property type="component" value="Unassembled WGS sequence"/>
</dbReference>
<dbReference type="STRING" id="1569628.A0A316UW53"/>
<feature type="region of interest" description="Disordered" evidence="2">
    <location>
        <begin position="237"/>
        <end position="258"/>
    </location>
</feature>
<proteinExistence type="predicted"/>
<evidence type="ECO:0000313" key="4">
    <source>
        <dbReference type="EMBL" id="PWN29028.1"/>
    </source>
</evidence>
<feature type="compositionally biased region" description="Basic and acidic residues" evidence="2">
    <location>
        <begin position="330"/>
        <end position="347"/>
    </location>
</feature>
<dbReference type="RefSeq" id="XP_025363640.1">
    <property type="nucleotide sequence ID" value="XM_025505692.1"/>
</dbReference>
<accession>A0A316UW53</accession>
<dbReference type="PRINTS" id="PR00625">
    <property type="entry name" value="JDOMAIN"/>
</dbReference>
<dbReference type="PROSITE" id="PS00636">
    <property type="entry name" value="DNAJ_1"/>
    <property type="match status" value="1"/>
</dbReference>
<feature type="compositionally biased region" description="Basic and acidic residues" evidence="2">
    <location>
        <begin position="385"/>
        <end position="395"/>
    </location>
</feature>
<evidence type="ECO:0000259" key="3">
    <source>
        <dbReference type="PROSITE" id="PS50076"/>
    </source>
</evidence>
<feature type="compositionally biased region" description="Low complexity" evidence="2">
    <location>
        <begin position="38"/>
        <end position="62"/>
    </location>
</feature>
<feature type="region of interest" description="Disordered" evidence="2">
    <location>
        <begin position="97"/>
        <end position="123"/>
    </location>
</feature>
<feature type="compositionally biased region" description="Basic and acidic residues" evidence="2">
    <location>
        <begin position="109"/>
        <end position="119"/>
    </location>
</feature>
<feature type="compositionally biased region" description="Low complexity" evidence="2">
    <location>
        <begin position="239"/>
        <end position="254"/>
    </location>
</feature>